<comment type="caution">
    <text evidence="2">The sequence shown here is derived from an EMBL/GenBank/DDBJ whole genome shotgun (WGS) entry which is preliminary data.</text>
</comment>
<protein>
    <recommendedName>
        <fullName evidence="4">Vegetative protein</fullName>
    </recommendedName>
</protein>
<evidence type="ECO:0000313" key="2">
    <source>
        <dbReference type="EMBL" id="KFE68678.1"/>
    </source>
</evidence>
<dbReference type="AlphaFoldDB" id="A0A085WLW5"/>
<evidence type="ECO:0008006" key="4">
    <source>
        <dbReference type="Google" id="ProtNLM"/>
    </source>
</evidence>
<reference evidence="2 3" key="1">
    <citation type="submission" date="2014-04" db="EMBL/GenBank/DDBJ databases">
        <title>Genome assembly of Hyalangium minutum DSM 14724.</title>
        <authorList>
            <person name="Sharma G."/>
            <person name="Subramanian S."/>
        </authorList>
    </citation>
    <scope>NUCLEOTIDE SEQUENCE [LARGE SCALE GENOMIC DNA]</scope>
    <source>
        <strain evidence="2 3">DSM 14724</strain>
    </source>
</reference>
<feature type="region of interest" description="Disordered" evidence="1">
    <location>
        <begin position="63"/>
        <end position="94"/>
    </location>
</feature>
<dbReference type="PATRIC" id="fig|394096.3.peg.3955"/>
<proteinExistence type="predicted"/>
<feature type="compositionally biased region" description="Low complexity" evidence="1">
    <location>
        <begin position="64"/>
        <end position="94"/>
    </location>
</feature>
<gene>
    <name evidence="2" type="ORF">DB31_7915</name>
</gene>
<dbReference type="EMBL" id="JMCB01000006">
    <property type="protein sequence ID" value="KFE68678.1"/>
    <property type="molecule type" value="Genomic_DNA"/>
</dbReference>
<sequence>MSFEKALREMIRRELSSQLGPLQKSVLQLERGLSSLQTLREVTAQLAPLLGERGRQVALRHVQAQAPVPRTPPAARAPAAAAPRAKAAPAAPAASSAERLCAVKGCKRPSRSKGYCSAHYQKLRLLIRTNRRPADWVDDASPQSALEVKLPRGRAGAKELKEAAPATPREPPKPKAWVRKKGNAGMVSLH</sequence>
<feature type="region of interest" description="Disordered" evidence="1">
    <location>
        <begin position="150"/>
        <end position="190"/>
    </location>
</feature>
<evidence type="ECO:0000256" key="1">
    <source>
        <dbReference type="SAM" id="MobiDB-lite"/>
    </source>
</evidence>
<dbReference type="STRING" id="394096.DB31_7915"/>
<accession>A0A085WLW5</accession>
<dbReference type="Proteomes" id="UP000028725">
    <property type="component" value="Unassembled WGS sequence"/>
</dbReference>
<dbReference type="OrthoDB" id="5514203at2"/>
<organism evidence="2 3">
    <name type="scientific">Hyalangium minutum</name>
    <dbReference type="NCBI Taxonomy" id="394096"/>
    <lineage>
        <taxon>Bacteria</taxon>
        <taxon>Pseudomonadati</taxon>
        <taxon>Myxococcota</taxon>
        <taxon>Myxococcia</taxon>
        <taxon>Myxococcales</taxon>
        <taxon>Cystobacterineae</taxon>
        <taxon>Archangiaceae</taxon>
        <taxon>Hyalangium</taxon>
    </lineage>
</organism>
<evidence type="ECO:0000313" key="3">
    <source>
        <dbReference type="Proteomes" id="UP000028725"/>
    </source>
</evidence>
<name>A0A085WLW5_9BACT</name>
<dbReference type="RefSeq" id="WP_044190151.1">
    <property type="nucleotide sequence ID" value="NZ_JMCB01000006.1"/>
</dbReference>
<keyword evidence="3" id="KW-1185">Reference proteome</keyword>